<keyword evidence="7" id="KW-0119">Carbohydrate metabolism</keyword>
<comment type="caution">
    <text evidence="13">The sequence shown here is derived from an EMBL/GenBank/DDBJ whole genome shotgun (WGS) entry which is preliminary data.</text>
</comment>
<dbReference type="AlphaFoldDB" id="A3IZY9"/>
<name>A3IZY9_9CHRO</name>
<feature type="domain" description="Galactose-1-phosphate uridyl transferase N-terminal" evidence="11">
    <location>
        <begin position="5"/>
        <end position="178"/>
    </location>
</feature>
<dbReference type="UniPathway" id="UPA00214"/>
<evidence type="ECO:0000256" key="10">
    <source>
        <dbReference type="PIRSR" id="PIRSR000808-3"/>
    </source>
</evidence>
<evidence type="ECO:0000313" key="13">
    <source>
        <dbReference type="EMBL" id="EAZ87959.1"/>
    </source>
</evidence>
<sequence length="332" mass="38364">METGQIRLNKVTGEWVIYAPSRRKRPQDFQQNSQDSIAFKQSQNHCPFCSDNENKSEQVLLEIKNNQQDHWQTKVVANKFPALNFHENSKRSLEGIYMTMSGYGHHEVVIESPDHQKTIATLSISEIIVIIETYQKRYLKLMEDKEIMMVIIFRNHGKGAGASLRHPHSQIIASSIVPSHRRLQEAEAQRYFDHWARCVYCDILNFEINEKSRVIVENKLFVSFVPFAAEFPCEIWIMPKQHQADFGSITSEEITAFATILKDSLSRLYNKLNNPDYNYVINTAARYKAEEPQLHWYCQIRPRLTTPAGFELGSGISINPSIPEVDAAFLRD</sequence>
<dbReference type="Pfam" id="PF02744">
    <property type="entry name" value="GalP_UDP_tr_C"/>
    <property type="match status" value="1"/>
</dbReference>
<feature type="binding site" evidence="10">
    <location>
        <position position="46"/>
    </location>
    <ligand>
        <name>Zn(2+)</name>
        <dbReference type="ChEBI" id="CHEBI:29105"/>
    </ligand>
</feature>
<evidence type="ECO:0000256" key="1">
    <source>
        <dbReference type="ARBA" id="ARBA00010951"/>
    </source>
</evidence>
<evidence type="ECO:0000256" key="5">
    <source>
        <dbReference type="ARBA" id="ARBA00022833"/>
    </source>
</evidence>
<reference evidence="13 14" key="1">
    <citation type="submission" date="2007-03" db="EMBL/GenBank/DDBJ databases">
        <authorList>
            <person name="Stal L."/>
            <person name="Ferriera S."/>
            <person name="Johnson J."/>
            <person name="Kravitz S."/>
            <person name="Beeson K."/>
            <person name="Sutton G."/>
            <person name="Rogers Y.-H."/>
            <person name="Friedman R."/>
            <person name="Frazier M."/>
            <person name="Venter J.C."/>
        </authorList>
    </citation>
    <scope>NUCLEOTIDE SEQUENCE [LARGE SCALE GENOMIC DNA]</scope>
    <source>
        <strain evidence="13 14">CCY0110</strain>
    </source>
</reference>
<dbReference type="InterPro" id="IPR005849">
    <property type="entry name" value="GalP_Utransf_N"/>
</dbReference>
<dbReference type="GO" id="GO:0008270">
    <property type="term" value="F:zinc ion binding"/>
    <property type="evidence" value="ECO:0007669"/>
    <property type="project" value="InterPro"/>
</dbReference>
<dbReference type="Gene3D" id="3.30.428.10">
    <property type="entry name" value="HIT-like"/>
    <property type="match status" value="2"/>
</dbReference>
<keyword evidence="3 13" id="KW-0548">Nucleotidyltransferase</keyword>
<dbReference type="Pfam" id="PF01087">
    <property type="entry name" value="GalP_UDP_transf"/>
    <property type="match status" value="1"/>
</dbReference>
<gene>
    <name evidence="13" type="ORF">CY0110_02859</name>
</gene>
<dbReference type="SUPFAM" id="SSF54197">
    <property type="entry name" value="HIT-like"/>
    <property type="match status" value="2"/>
</dbReference>
<organism evidence="13 14">
    <name type="scientific">Crocosphaera chwakensis CCY0110</name>
    <dbReference type="NCBI Taxonomy" id="391612"/>
    <lineage>
        <taxon>Bacteria</taxon>
        <taxon>Bacillati</taxon>
        <taxon>Cyanobacteriota</taxon>
        <taxon>Cyanophyceae</taxon>
        <taxon>Oscillatoriophycideae</taxon>
        <taxon>Chroococcales</taxon>
        <taxon>Aphanothecaceae</taxon>
        <taxon>Crocosphaera</taxon>
        <taxon>Crocosphaera chwakensis</taxon>
    </lineage>
</organism>
<dbReference type="NCBIfam" id="TIGR00209">
    <property type="entry name" value="galT_1"/>
    <property type="match status" value="1"/>
</dbReference>
<dbReference type="Proteomes" id="UP000003781">
    <property type="component" value="Unassembled WGS sequence"/>
</dbReference>
<dbReference type="eggNOG" id="COG1085">
    <property type="taxonomic scope" value="Bacteria"/>
</dbReference>
<comment type="similarity">
    <text evidence="1">Belongs to the galactose-1-phosphate uridylyltransferase type 1 family.</text>
</comment>
<dbReference type="GO" id="GO:0008108">
    <property type="term" value="F:UDP-glucose:hexose-1-phosphate uridylyltransferase activity"/>
    <property type="evidence" value="ECO:0007669"/>
    <property type="project" value="UniProtKB-UniRule"/>
</dbReference>
<dbReference type="EC" id="2.7.7.12" evidence="8"/>
<feature type="binding site" evidence="10">
    <location>
        <position position="49"/>
    </location>
    <ligand>
        <name>Zn(2+)</name>
        <dbReference type="ChEBI" id="CHEBI:29105"/>
    </ligand>
</feature>
<feature type="active site" description="Tele-UMP-histidine intermediate" evidence="9">
    <location>
        <position position="168"/>
    </location>
</feature>
<dbReference type="InterPro" id="IPR005850">
    <property type="entry name" value="GalP_Utransf_C"/>
</dbReference>
<evidence type="ECO:0000313" key="14">
    <source>
        <dbReference type="Proteomes" id="UP000003781"/>
    </source>
</evidence>
<dbReference type="OrthoDB" id="9769064at2"/>
<evidence type="ECO:0000259" key="11">
    <source>
        <dbReference type="Pfam" id="PF01087"/>
    </source>
</evidence>
<keyword evidence="14" id="KW-1185">Reference proteome</keyword>
<keyword evidence="2 13" id="KW-0808">Transferase</keyword>
<evidence type="ECO:0000256" key="8">
    <source>
        <dbReference type="NCBIfam" id="TIGR00209"/>
    </source>
</evidence>
<dbReference type="GO" id="GO:0006012">
    <property type="term" value="P:galactose metabolic process"/>
    <property type="evidence" value="ECO:0007669"/>
    <property type="project" value="UniProtKB-UniRule"/>
</dbReference>
<feature type="binding site" evidence="10">
    <location>
        <position position="166"/>
    </location>
    <ligand>
        <name>Zn(2+)</name>
        <dbReference type="ChEBI" id="CHEBI:29105"/>
    </ligand>
</feature>
<dbReference type="EMBL" id="AAXW01000133">
    <property type="protein sequence ID" value="EAZ87959.1"/>
    <property type="molecule type" value="Genomic_DNA"/>
</dbReference>
<feature type="binding site" evidence="10">
    <location>
        <position position="115"/>
    </location>
    <ligand>
        <name>Zn(2+)</name>
        <dbReference type="ChEBI" id="CHEBI:29105"/>
    </ligand>
</feature>
<evidence type="ECO:0000256" key="7">
    <source>
        <dbReference type="ARBA" id="ARBA00023277"/>
    </source>
</evidence>
<dbReference type="PANTHER" id="PTHR42763">
    <property type="entry name" value="ADP-GLUCOSE PHOSPHORYLASE"/>
    <property type="match status" value="1"/>
</dbReference>
<feature type="domain" description="Galactose-1-phosphate uridyl transferase C-terminal" evidence="12">
    <location>
        <begin position="188"/>
        <end position="297"/>
    </location>
</feature>
<evidence type="ECO:0000256" key="4">
    <source>
        <dbReference type="ARBA" id="ARBA00022723"/>
    </source>
</evidence>
<evidence type="ECO:0000256" key="9">
    <source>
        <dbReference type="PIRSR" id="PIRSR000808-1"/>
    </source>
</evidence>
<dbReference type="InterPro" id="IPR036265">
    <property type="entry name" value="HIT-like_sf"/>
</dbReference>
<evidence type="ECO:0000256" key="3">
    <source>
        <dbReference type="ARBA" id="ARBA00022695"/>
    </source>
</evidence>
<dbReference type="InterPro" id="IPR001937">
    <property type="entry name" value="GalP_UDPtransf1"/>
</dbReference>
<proteinExistence type="inferred from homology"/>
<keyword evidence="6" id="KW-0299">Galactose metabolism</keyword>
<keyword evidence="5 10" id="KW-0862">Zinc</keyword>
<evidence type="ECO:0000259" key="12">
    <source>
        <dbReference type="Pfam" id="PF02744"/>
    </source>
</evidence>
<protein>
    <recommendedName>
        <fullName evidence="8">Galactose-1-phosphate uridylyltransferase</fullName>
        <ecNumber evidence="8">2.7.7.12</ecNumber>
    </recommendedName>
</protein>
<comment type="cofactor">
    <cofactor evidence="10">
        <name>Zn(2+)</name>
        <dbReference type="ChEBI" id="CHEBI:29105"/>
    </cofactor>
    <text evidence="10">Binds 1 zinc ion per subunit.</text>
</comment>
<dbReference type="RefSeq" id="WP_008278953.1">
    <property type="nucleotide sequence ID" value="NZ_AAXW01000133.1"/>
</dbReference>
<keyword evidence="4 10" id="KW-0479">Metal-binding</keyword>
<accession>A3IZY9</accession>
<dbReference type="PANTHER" id="PTHR42763:SF2">
    <property type="entry name" value="ADP-GLUCOSE PHOSPHORYLASE"/>
    <property type="match status" value="1"/>
</dbReference>
<evidence type="ECO:0000256" key="6">
    <source>
        <dbReference type="ARBA" id="ARBA00023144"/>
    </source>
</evidence>
<evidence type="ECO:0000256" key="2">
    <source>
        <dbReference type="ARBA" id="ARBA00022679"/>
    </source>
</evidence>
<dbReference type="InterPro" id="IPR053177">
    <property type="entry name" value="ADP-glucose_phosphorylase"/>
</dbReference>
<dbReference type="PIRSF" id="PIRSF000808">
    <property type="entry name" value="GalT"/>
    <property type="match status" value="1"/>
</dbReference>